<name>A0A833PAX0_ACIBZ</name>
<sequence>MKNYYIIDLIHHKENEKILILYQHNQSVFQNSDSLFSTLSEYYLKDISPILCQVDKHDEIFISEFLDNKCESILFLQSSLSLSRLSQRLQNYMEFKTHDGRTGIIRLYDPRAFRNFNNMLKLKQKQNFWKDIFFIRGWDDINKNYYIEEHINNV</sequence>
<dbReference type="EMBL" id="WNDP01000222">
    <property type="protein sequence ID" value="KAF1015296.1"/>
    <property type="molecule type" value="Genomic_DNA"/>
</dbReference>
<dbReference type="AlphaFoldDB" id="A0A833PAX0"/>
<gene>
    <name evidence="2" type="ORF">GAK29_04618</name>
</gene>
<dbReference type="Proteomes" id="UP000490535">
    <property type="component" value="Unassembled WGS sequence"/>
</dbReference>
<protein>
    <recommendedName>
        <fullName evidence="1">DUF4123 domain-containing protein</fullName>
    </recommendedName>
</protein>
<comment type="caution">
    <text evidence="2">The sequence shown here is derived from an EMBL/GenBank/DDBJ whole genome shotgun (WGS) entry which is preliminary data.</text>
</comment>
<accession>A0A833PAX0</accession>
<feature type="domain" description="DUF4123" evidence="1">
    <location>
        <begin position="15"/>
        <end position="125"/>
    </location>
</feature>
<dbReference type="Pfam" id="PF13503">
    <property type="entry name" value="DUF4123"/>
    <property type="match status" value="1"/>
</dbReference>
<evidence type="ECO:0000313" key="2">
    <source>
        <dbReference type="EMBL" id="KAF1015296.1"/>
    </source>
</evidence>
<evidence type="ECO:0000259" key="1">
    <source>
        <dbReference type="Pfam" id="PF13503"/>
    </source>
</evidence>
<dbReference type="InterPro" id="IPR025391">
    <property type="entry name" value="DUF4123"/>
</dbReference>
<evidence type="ECO:0000313" key="3">
    <source>
        <dbReference type="Proteomes" id="UP000490535"/>
    </source>
</evidence>
<reference evidence="3" key="1">
    <citation type="journal article" date="2020" name="MBio">
        <title>Horizontal gene transfer to a defensive symbiont with a reduced genome amongst a multipartite beetle microbiome.</title>
        <authorList>
            <person name="Waterworth S.C."/>
            <person name="Florez L.V."/>
            <person name="Rees E.R."/>
            <person name="Hertweck C."/>
            <person name="Kaltenpoth M."/>
            <person name="Kwan J.C."/>
        </authorList>
    </citation>
    <scope>NUCLEOTIDE SEQUENCE [LARGE SCALE GENOMIC DNA]</scope>
</reference>
<organism evidence="2 3">
    <name type="scientific">Acinetobacter bereziniae</name>
    <name type="common">Acinetobacter genomosp. 10</name>
    <dbReference type="NCBI Taxonomy" id="106648"/>
    <lineage>
        <taxon>Bacteria</taxon>
        <taxon>Pseudomonadati</taxon>
        <taxon>Pseudomonadota</taxon>
        <taxon>Gammaproteobacteria</taxon>
        <taxon>Moraxellales</taxon>
        <taxon>Moraxellaceae</taxon>
        <taxon>Acinetobacter</taxon>
    </lineage>
</organism>
<proteinExistence type="predicted"/>